<dbReference type="KEGG" id="rca:Rcas_3547"/>
<accession>A7NPV0</accession>
<evidence type="ECO:0000313" key="3">
    <source>
        <dbReference type="Proteomes" id="UP000000263"/>
    </source>
</evidence>
<organism evidence="2 3">
    <name type="scientific">Roseiflexus castenholzii (strain DSM 13941 / HLO8)</name>
    <dbReference type="NCBI Taxonomy" id="383372"/>
    <lineage>
        <taxon>Bacteria</taxon>
        <taxon>Bacillati</taxon>
        <taxon>Chloroflexota</taxon>
        <taxon>Chloroflexia</taxon>
        <taxon>Chloroflexales</taxon>
        <taxon>Roseiflexineae</taxon>
        <taxon>Roseiflexaceae</taxon>
        <taxon>Roseiflexus</taxon>
    </lineage>
</organism>
<dbReference type="OrthoDB" id="9770340at2"/>
<dbReference type="PANTHER" id="PTHR39639">
    <property type="entry name" value="CHROMOSOME 16, WHOLE GENOME SHOTGUN SEQUENCE"/>
    <property type="match status" value="1"/>
</dbReference>
<dbReference type="Proteomes" id="UP000000263">
    <property type="component" value="Chromosome"/>
</dbReference>
<evidence type="ECO:0000259" key="1">
    <source>
        <dbReference type="Pfam" id="PF03235"/>
    </source>
</evidence>
<dbReference type="Pfam" id="PF03235">
    <property type="entry name" value="GmrSD_N"/>
    <property type="match status" value="1"/>
</dbReference>
<name>A7NPV0_ROSCS</name>
<sequence>MSIVTDELLVEALLAIEETNTPMTFSEIAKSISKRRGGVQLTDDEIGDLRECLYQNGNMYILWSAKDRTWTITPEGRAYARQISIEPEELVDISETDEALEPKGAPFNPALIKVDVDQMHIYHALKLIREQRLVLQPEFQRNFIWDEVRQSRLIESILLRIALPAFYLDAPREDTYVVIDGLQRLKTLDRFCNEKSLKLTGLEYLREFENHGFSDLPSHMRSRLEETRLTMHIIRPETPLQVKFIIFRRINTGGLVLTNQEIRHALYQGNDGRASRLLKNLAESPEFLDATDRSISPRRMDDRECVLRFLTFVRYPYEQFGRNMSVGEPPNLDGLLNRTMADLNALPFEEHDRLKEVFRDSMCKAHLVFGRHAFRKIYGRNQKRQPISKPLFEVWSTLLRDWPIEILEQRREQLIDGFIEIMQHDFDFIKSISYGTGSVRAVKYRFDRINRMLRETLR</sequence>
<dbReference type="STRING" id="383372.Rcas_3547"/>
<feature type="domain" description="GmrSD restriction endonucleases N-terminal" evidence="1">
    <location>
        <begin position="127"/>
        <end position="267"/>
    </location>
</feature>
<reference evidence="2 3" key="1">
    <citation type="submission" date="2007-08" db="EMBL/GenBank/DDBJ databases">
        <title>Complete sequence of Roseiflexus castenholzii DSM 13941.</title>
        <authorList>
            <consortium name="US DOE Joint Genome Institute"/>
            <person name="Copeland A."/>
            <person name="Lucas S."/>
            <person name="Lapidus A."/>
            <person name="Barry K."/>
            <person name="Glavina del Rio T."/>
            <person name="Dalin E."/>
            <person name="Tice H."/>
            <person name="Pitluck S."/>
            <person name="Thompson L.S."/>
            <person name="Brettin T."/>
            <person name="Bruce D."/>
            <person name="Detter J.C."/>
            <person name="Han C."/>
            <person name="Tapia R."/>
            <person name="Schmutz J."/>
            <person name="Larimer F."/>
            <person name="Land M."/>
            <person name="Hauser L."/>
            <person name="Kyrpides N."/>
            <person name="Mikhailova N."/>
            <person name="Bryant D.A."/>
            <person name="Hanada S."/>
            <person name="Tsukatani Y."/>
            <person name="Richardson P."/>
        </authorList>
    </citation>
    <scope>NUCLEOTIDE SEQUENCE [LARGE SCALE GENOMIC DNA]</scope>
    <source>
        <strain evidence="3">DSM 13941 / HLO8</strain>
    </source>
</reference>
<dbReference type="RefSeq" id="WP_012122019.1">
    <property type="nucleotide sequence ID" value="NC_009767.1"/>
</dbReference>
<dbReference type="AlphaFoldDB" id="A7NPV0"/>
<evidence type="ECO:0000313" key="2">
    <source>
        <dbReference type="EMBL" id="ABU59596.1"/>
    </source>
</evidence>
<keyword evidence="3" id="KW-1185">Reference proteome</keyword>
<gene>
    <name evidence="2" type="ordered locus">Rcas_3547</name>
</gene>
<dbReference type="InterPro" id="IPR004919">
    <property type="entry name" value="GmrSD_N"/>
</dbReference>
<dbReference type="EMBL" id="CP000804">
    <property type="protein sequence ID" value="ABU59596.1"/>
    <property type="molecule type" value="Genomic_DNA"/>
</dbReference>
<dbReference type="PANTHER" id="PTHR39639:SF1">
    <property type="entry name" value="DUF262 DOMAIN-CONTAINING PROTEIN"/>
    <property type="match status" value="1"/>
</dbReference>
<proteinExistence type="predicted"/>
<dbReference type="eggNOG" id="COG1479">
    <property type="taxonomic scope" value="Bacteria"/>
</dbReference>
<dbReference type="HOGENOM" id="CLU_038557_1_0_0"/>
<protein>
    <recommendedName>
        <fullName evidence="1">GmrSD restriction endonucleases N-terminal domain-containing protein</fullName>
    </recommendedName>
</protein>